<dbReference type="SUPFAM" id="SSF52833">
    <property type="entry name" value="Thioredoxin-like"/>
    <property type="match status" value="1"/>
</dbReference>
<dbReference type="Pfam" id="PF13417">
    <property type="entry name" value="GST_N_3"/>
    <property type="match status" value="1"/>
</dbReference>
<dbReference type="SUPFAM" id="SSF47616">
    <property type="entry name" value="GST C-terminal domain-like"/>
    <property type="match status" value="1"/>
</dbReference>
<feature type="domain" description="GST N-terminal" evidence="1">
    <location>
        <begin position="1"/>
        <end position="79"/>
    </location>
</feature>
<evidence type="ECO:0000313" key="3">
    <source>
        <dbReference type="EMBL" id="NHQ85560.1"/>
    </source>
</evidence>
<accession>A0ABX0KT78</accession>
<gene>
    <name evidence="3" type="ORF">HA050_05440</name>
</gene>
<dbReference type="PROSITE" id="PS50405">
    <property type="entry name" value="GST_CTER"/>
    <property type="match status" value="1"/>
</dbReference>
<dbReference type="RefSeq" id="WP_166823072.1">
    <property type="nucleotide sequence ID" value="NZ_JAAOLX010000002.1"/>
</dbReference>
<name>A0ABX0KT78_9NEIS</name>
<sequence length="202" mass="23094">MNIKFYYAAGANCCERVRWALDFKCIAYELIDLEHEFDEAHFADISPFGRCPIMEIDGRALSESMAMVEFIEEIYPSPPLNYSDPFLRAQVREICEAVNSSIHPAQNSSIIQHFRPDLNKEQMKPIRAHWIASNLAKLEAQLWKNSSFAIGSQFTLADIFIAVIYRKGIKLGNSPKESPCFETHWQHLLSQPGIKESCPIIE</sequence>
<dbReference type="SFLD" id="SFLDG00358">
    <property type="entry name" value="Main_(cytGST)"/>
    <property type="match status" value="1"/>
</dbReference>
<dbReference type="Gene3D" id="1.20.1050.10">
    <property type="match status" value="1"/>
</dbReference>
<dbReference type="CDD" id="cd00570">
    <property type="entry name" value="GST_N_family"/>
    <property type="match status" value="1"/>
</dbReference>
<protein>
    <submittedName>
        <fullName evidence="3">Glutathione S-transferase family protein</fullName>
    </submittedName>
</protein>
<evidence type="ECO:0000259" key="2">
    <source>
        <dbReference type="PROSITE" id="PS50405"/>
    </source>
</evidence>
<dbReference type="InterPro" id="IPR040079">
    <property type="entry name" value="Glutathione_S-Trfase"/>
</dbReference>
<feature type="domain" description="GST C-terminal" evidence="2">
    <location>
        <begin position="84"/>
        <end position="202"/>
    </location>
</feature>
<dbReference type="PANTHER" id="PTHR42673:SF21">
    <property type="entry name" value="GLUTATHIONE S-TRANSFERASE YFCF"/>
    <property type="match status" value="1"/>
</dbReference>
<keyword evidence="4" id="KW-1185">Reference proteome</keyword>
<evidence type="ECO:0000259" key="1">
    <source>
        <dbReference type="PROSITE" id="PS50404"/>
    </source>
</evidence>
<dbReference type="InterPro" id="IPR036249">
    <property type="entry name" value="Thioredoxin-like_sf"/>
</dbReference>
<comment type="caution">
    <text evidence="3">The sequence shown here is derived from an EMBL/GenBank/DDBJ whole genome shotgun (WGS) entry which is preliminary data.</text>
</comment>
<organism evidence="3 4">
    <name type="scientific">Iodobacter violaceini</name>
    <dbReference type="NCBI Taxonomy" id="3044271"/>
    <lineage>
        <taxon>Bacteria</taxon>
        <taxon>Pseudomonadati</taxon>
        <taxon>Pseudomonadota</taxon>
        <taxon>Betaproteobacteria</taxon>
        <taxon>Neisseriales</taxon>
        <taxon>Chitinibacteraceae</taxon>
        <taxon>Iodobacter</taxon>
    </lineage>
</organism>
<dbReference type="EMBL" id="JAAOLX010000002">
    <property type="protein sequence ID" value="NHQ85560.1"/>
    <property type="molecule type" value="Genomic_DNA"/>
</dbReference>
<dbReference type="Gene3D" id="3.40.30.10">
    <property type="entry name" value="Glutaredoxin"/>
    <property type="match status" value="1"/>
</dbReference>
<dbReference type="PROSITE" id="PS50404">
    <property type="entry name" value="GST_NTER"/>
    <property type="match status" value="1"/>
</dbReference>
<dbReference type="InterPro" id="IPR036282">
    <property type="entry name" value="Glutathione-S-Trfase_C_sf"/>
</dbReference>
<dbReference type="InterPro" id="IPR010987">
    <property type="entry name" value="Glutathione-S-Trfase_C-like"/>
</dbReference>
<dbReference type="SFLD" id="SFLDS00019">
    <property type="entry name" value="Glutathione_Transferase_(cytos"/>
    <property type="match status" value="1"/>
</dbReference>
<proteinExistence type="predicted"/>
<dbReference type="PANTHER" id="PTHR42673">
    <property type="entry name" value="MALEYLACETOACETATE ISOMERASE"/>
    <property type="match status" value="1"/>
</dbReference>
<reference evidence="3 4" key="1">
    <citation type="submission" date="2020-03" db="EMBL/GenBank/DDBJ databases">
        <title>Draft genome sequence of environmentally isolated violet-colored cultures.</title>
        <authorList>
            <person name="Wilson H.S."/>
        </authorList>
    </citation>
    <scope>NUCLEOTIDE SEQUENCE [LARGE SCALE GENOMIC DNA]</scope>
    <source>
        <strain evidence="3 4">HSC-16F04</strain>
    </source>
</reference>
<dbReference type="InterPro" id="IPR004045">
    <property type="entry name" value="Glutathione_S-Trfase_N"/>
</dbReference>
<dbReference type="Proteomes" id="UP000712570">
    <property type="component" value="Unassembled WGS sequence"/>
</dbReference>
<evidence type="ECO:0000313" key="4">
    <source>
        <dbReference type="Proteomes" id="UP000712570"/>
    </source>
</evidence>